<feature type="region of interest" description="Disordered" evidence="1">
    <location>
        <begin position="353"/>
        <end position="373"/>
    </location>
</feature>
<dbReference type="InterPro" id="IPR053224">
    <property type="entry name" value="Sensory_adhesion_molecule"/>
</dbReference>
<dbReference type="InterPro" id="IPR015943">
    <property type="entry name" value="WD40/YVTN_repeat-like_dom_sf"/>
</dbReference>
<sequence length="505" mass="51565">MAAASLLPLLLLLLAAAAAASASARHVITFTPARGVSPASLAWDPTAQHFVVAGGGEAVLSVSDAGVTESIASHRGASAVAVDDRRRRLLVASPGSVSAYDLRTPRPHARLFSATLPDPAAPPGGVAVDPHSGAAFLTVGARIYKVSPDGDLAALPPSPAYGGPDPLASLAAHVSRGFLLVGQPSTGRLLRVDMEDGAARAVSGALTPPSPAAVAVRSDGTVAVGGGATLRLVGSNDGWSSCAERDEAEPDGGAAAAVAAVAVRERRRVYALVAAADAEKAAAWRIEEVSWKKEGEGEMVVGFVFVGVALAIFMFWRFQMRELAGSMNKKIRYVSAVCMIVGWIIEADSSTEVPTPAEADGAAGRSPPTSMAGGLLSKASSAVAACARRVSRATRRLLRARLLRRGGGGGGGETGKPDGGGGGGGEGLWRRAILMGERCEPLSFPGAIHYDSRGRRLSQPRRAKAKPAAATAALLCRSSDAVDEAVAAANNSKAARYVAVSLLRD</sequence>
<feature type="compositionally biased region" description="Gly residues" evidence="1">
    <location>
        <begin position="405"/>
        <end position="427"/>
    </location>
</feature>
<evidence type="ECO:0000256" key="2">
    <source>
        <dbReference type="SAM" id="Phobius"/>
    </source>
</evidence>
<gene>
    <name evidence="4" type="primary">P0704D04.8</name>
</gene>
<accession>Q5ZBN9</accession>
<dbReference type="AlphaFoldDB" id="Q5ZBN9"/>
<evidence type="ECO:0000256" key="1">
    <source>
        <dbReference type="SAM" id="MobiDB-lite"/>
    </source>
</evidence>
<feature type="chain" id="PRO_5004264956" evidence="3">
    <location>
        <begin position="25"/>
        <end position="505"/>
    </location>
</feature>
<feature type="signal peptide" evidence="3">
    <location>
        <begin position="1"/>
        <end position="24"/>
    </location>
</feature>
<feature type="transmembrane region" description="Helical" evidence="2">
    <location>
        <begin position="299"/>
        <end position="318"/>
    </location>
</feature>
<keyword evidence="2" id="KW-0812">Transmembrane</keyword>
<protein>
    <submittedName>
        <fullName evidence="4">Uncharacterized protein</fullName>
    </submittedName>
</protein>
<evidence type="ECO:0000313" key="4">
    <source>
        <dbReference type="EMBL" id="BAD53047.1"/>
    </source>
</evidence>
<keyword evidence="2" id="KW-1133">Transmembrane helix</keyword>
<dbReference type="FunFam" id="2.130.10.10:FF:001458">
    <property type="entry name" value="Os01g0606133 protein"/>
    <property type="match status" value="1"/>
</dbReference>
<dbReference type="EMBL" id="AP003303">
    <property type="protein sequence ID" value="BAD53047.1"/>
    <property type="molecule type" value="Genomic_DNA"/>
</dbReference>
<dbReference type="PANTHER" id="PTHR31460">
    <property type="match status" value="1"/>
</dbReference>
<dbReference type="Proteomes" id="UP000817658">
    <property type="component" value="Chromosome 1"/>
</dbReference>
<feature type="region of interest" description="Disordered" evidence="1">
    <location>
        <begin position="404"/>
        <end position="427"/>
    </location>
</feature>
<keyword evidence="2" id="KW-0472">Membrane</keyword>
<name>Q5ZBN9_ORYSJ</name>
<dbReference type="Gene3D" id="2.130.10.10">
    <property type="entry name" value="YVTN repeat-like/Quinoprotein amine dehydrogenase"/>
    <property type="match status" value="1"/>
</dbReference>
<dbReference type="SUPFAM" id="SSF63825">
    <property type="entry name" value="YWTD domain"/>
    <property type="match status" value="1"/>
</dbReference>
<dbReference type="PANTHER" id="PTHR31460:SF3">
    <property type="entry name" value="MESOCENTIN"/>
    <property type="match status" value="1"/>
</dbReference>
<proteinExistence type="predicted"/>
<dbReference type="HOGENOM" id="CLU_045463_0_0_1"/>
<reference evidence="4" key="1">
    <citation type="journal article" date="2002" name="Nature">
        <title>The genome sequence and structure of rice chromosome 1.</title>
        <authorList>
            <person name="Sasaki T."/>
            <person name="Matsumoto T."/>
            <person name="Yamamoto K."/>
            <person name="Sakata K."/>
            <person name="Baba T."/>
            <person name="Katayose Y."/>
            <person name="Wu J."/>
            <person name="Niimura Y."/>
            <person name="Cheng Z."/>
            <person name="Nagamura Y."/>
            <person name="Antonio B.A."/>
            <person name="Kanamori H."/>
            <person name="Hosokawa S."/>
            <person name="Masukawa M."/>
            <person name="Arikawa K."/>
            <person name="Chiden Y."/>
            <person name="Hayashi M."/>
            <person name="Okamoto M."/>
            <person name="Ando T."/>
            <person name="Aoki H."/>
            <person name="Arita K."/>
            <person name="Hamada M."/>
            <person name="Harada C."/>
            <person name="Hijishita S."/>
            <person name="Honda M."/>
            <person name="Ichikawa Y."/>
            <person name="Idonuma A."/>
            <person name="Iijima M."/>
            <person name="Ikeda M."/>
            <person name="Ikeno M."/>
            <person name="Itoh S."/>
            <person name="Itoh T."/>
            <person name="Itoh Y."/>
            <person name="Itoh Y."/>
            <person name="Iwabuchi A."/>
            <person name="Kamiya K."/>
            <person name="Karasawa W."/>
            <person name="Katagiri S."/>
            <person name="Kikuta A."/>
            <person name="Kobayashi N."/>
            <person name="Kono I."/>
            <person name="Machita K."/>
            <person name="Maehara T."/>
            <person name="Mizuno H."/>
            <person name="Mizubayashi T."/>
            <person name="Mukai Y."/>
            <person name="Nagasaki H."/>
            <person name="Nakashima M."/>
            <person name="Nakama Y."/>
            <person name="Nakamichi Y."/>
            <person name="Nakamura M."/>
            <person name="Namiki N."/>
            <person name="Negishi M."/>
            <person name="Ohta I."/>
            <person name="Ono N."/>
            <person name="Saji S."/>
            <person name="Sakai K."/>
            <person name="Shibata M."/>
            <person name="Shimokawa T."/>
            <person name="Shomura A."/>
            <person name="Song J."/>
            <person name="Takazaki Y."/>
            <person name="Terasawa K."/>
            <person name="Tsuji K."/>
            <person name="Waki K."/>
            <person name="Yamagata H."/>
            <person name="Yamane H."/>
            <person name="Yoshiki S."/>
            <person name="Yoshihara R."/>
            <person name="Yukawa K."/>
            <person name="Zhong H."/>
            <person name="Iwama H."/>
            <person name="Endo T."/>
            <person name="Ito H."/>
            <person name="Hahn J.H."/>
            <person name="Kim H.I."/>
            <person name="Eun M.Y."/>
            <person name="Yano M."/>
            <person name="Jiang J."/>
            <person name="Gojobori T."/>
        </authorList>
    </citation>
    <scope>NUCLEOTIDE SEQUENCE [LARGE SCALE GENOMIC DNA]</scope>
</reference>
<evidence type="ECO:0000256" key="3">
    <source>
        <dbReference type="SAM" id="SignalP"/>
    </source>
</evidence>
<organism evidence="4">
    <name type="scientific">Oryza sativa subsp. japonica</name>
    <name type="common">Rice</name>
    <dbReference type="NCBI Taxonomy" id="39947"/>
    <lineage>
        <taxon>Eukaryota</taxon>
        <taxon>Viridiplantae</taxon>
        <taxon>Streptophyta</taxon>
        <taxon>Embryophyta</taxon>
        <taxon>Tracheophyta</taxon>
        <taxon>Spermatophyta</taxon>
        <taxon>Magnoliopsida</taxon>
        <taxon>Liliopsida</taxon>
        <taxon>Poales</taxon>
        <taxon>Poaceae</taxon>
        <taxon>BOP clade</taxon>
        <taxon>Oryzoideae</taxon>
        <taxon>Oryzeae</taxon>
        <taxon>Oryzinae</taxon>
        <taxon>Oryza</taxon>
        <taxon>Oryza sativa</taxon>
    </lineage>
</organism>
<keyword evidence="3" id="KW-0732">Signal</keyword>